<dbReference type="PRINTS" id="PR00385">
    <property type="entry name" value="P450"/>
</dbReference>
<evidence type="ECO:0000256" key="14">
    <source>
        <dbReference type="PIRSR" id="PIRSR602401-1"/>
    </source>
</evidence>
<feature type="binding site" description="axial binding residue" evidence="14">
    <location>
        <position position="285"/>
    </location>
    <ligand>
        <name>heme</name>
        <dbReference type="ChEBI" id="CHEBI:30413"/>
    </ligand>
    <ligandPart>
        <name>Fe</name>
        <dbReference type="ChEBI" id="CHEBI:18248"/>
    </ligandPart>
</feature>
<evidence type="ECO:0000256" key="7">
    <source>
        <dbReference type="ARBA" id="ARBA00022723"/>
    </source>
</evidence>
<dbReference type="FunFam" id="1.10.630.10:FF:000182">
    <property type="entry name" value="Cytochrome P450 3A4"/>
    <property type="match status" value="1"/>
</dbReference>
<dbReference type="GO" id="GO:0005789">
    <property type="term" value="C:endoplasmic reticulum membrane"/>
    <property type="evidence" value="ECO:0007669"/>
    <property type="project" value="UniProtKB-SubCell"/>
</dbReference>
<dbReference type="Ensembl" id="ENSCABT00000008268.1">
    <property type="protein sequence ID" value="ENSCABP00000007562.1"/>
    <property type="gene ID" value="ENSCABG00000005664.1"/>
</dbReference>
<dbReference type="GO" id="GO:0050649">
    <property type="term" value="F:testosterone 6-beta-hydroxylase activity"/>
    <property type="evidence" value="ECO:0007669"/>
    <property type="project" value="TreeGrafter"/>
</dbReference>
<dbReference type="SUPFAM" id="SSF48264">
    <property type="entry name" value="Cytochrome P450"/>
    <property type="match status" value="1"/>
</dbReference>
<evidence type="ECO:0000256" key="15">
    <source>
        <dbReference type="RuleBase" id="RU000461"/>
    </source>
</evidence>
<evidence type="ECO:0000313" key="17">
    <source>
        <dbReference type="Ensembl" id="ENSCABP00000007562.1"/>
    </source>
</evidence>
<comment type="cofactor">
    <cofactor evidence="1 14">
        <name>heme</name>
        <dbReference type="ChEBI" id="CHEBI:30413"/>
    </cofactor>
</comment>
<dbReference type="GO" id="GO:0005506">
    <property type="term" value="F:iron ion binding"/>
    <property type="evidence" value="ECO:0007669"/>
    <property type="project" value="InterPro"/>
</dbReference>
<evidence type="ECO:0000256" key="16">
    <source>
        <dbReference type="SAM" id="Phobius"/>
    </source>
</evidence>
<keyword evidence="8" id="KW-0256">Endoplasmic reticulum</keyword>
<proteinExistence type="inferred from homology"/>
<evidence type="ECO:0000256" key="6">
    <source>
        <dbReference type="ARBA" id="ARBA00022617"/>
    </source>
</evidence>
<dbReference type="GO" id="GO:0016712">
    <property type="term" value="F:oxidoreductase activity, acting on paired donors, with incorporation or reduction of molecular oxygen, reduced flavin or flavoprotein as one donor, and incorporation of one atom of oxygen"/>
    <property type="evidence" value="ECO:0007669"/>
    <property type="project" value="UniProtKB-EC"/>
</dbReference>
<protein>
    <recommendedName>
        <fullName evidence="5">unspecific monooxygenase</fullName>
        <ecNumber evidence="5">1.14.14.1</ecNumber>
    </recommendedName>
</protein>
<keyword evidence="9" id="KW-0492">Microsome</keyword>
<dbReference type="InterPro" id="IPR017972">
    <property type="entry name" value="Cyt_P450_CS"/>
</dbReference>
<dbReference type="Gene3D" id="1.10.630.10">
    <property type="entry name" value="Cytochrome P450"/>
    <property type="match status" value="1"/>
</dbReference>
<dbReference type="GO" id="GO:0070989">
    <property type="term" value="P:oxidative demethylation"/>
    <property type="evidence" value="ECO:0007669"/>
    <property type="project" value="TreeGrafter"/>
</dbReference>
<keyword evidence="6 14" id="KW-0349">Heme</keyword>
<keyword evidence="16" id="KW-0812">Transmembrane</keyword>
<dbReference type="AlphaFoldDB" id="A0A8C0GGX8"/>
<dbReference type="InterPro" id="IPR050705">
    <property type="entry name" value="Cytochrome_P450_3A"/>
</dbReference>
<accession>A0A8C0GGX8</accession>
<dbReference type="PROSITE" id="PS00086">
    <property type="entry name" value="CYTOCHROME_P450"/>
    <property type="match status" value="1"/>
</dbReference>
<dbReference type="PRINTS" id="PR00463">
    <property type="entry name" value="EP450I"/>
</dbReference>
<keyword evidence="10 15" id="KW-0560">Oxidoreductase</keyword>
<evidence type="ECO:0000256" key="5">
    <source>
        <dbReference type="ARBA" id="ARBA00012109"/>
    </source>
</evidence>
<name>A0A8C0GGX8_CHEAB</name>
<feature type="transmembrane region" description="Helical" evidence="16">
    <location>
        <begin position="17"/>
        <end position="42"/>
    </location>
</feature>
<feature type="transmembrane region" description="Helical" evidence="16">
    <location>
        <begin position="122"/>
        <end position="147"/>
    </location>
</feature>
<keyword evidence="7 14" id="KW-0479">Metal-binding</keyword>
<dbReference type="EC" id="1.14.14.1" evidence="5"/>
<comment type="subcellular location">
    <subcellularLocation>
        <location evidence="3">Endoplasmic reticulum membrane</location>
        <topology evidence="3">Peripheral membrane protein</topology>
    </subcellularLocation>
    <subcellularLocation>
        <location evidence="2">Microsome membrane</location>
        <topology evidence="2">Peripheral membrane protein</topology>
    </subcellularLocation>
</comment>
<evidence type="ECO:0000256" key="2">
    <source>
        <dbReference type="ARBA" id="ARBA00004174"/>
    </source>
</evidence>
<evidence type="ECO:0000256" key="3">
    <source>
        <dbReference type="ARBA" id="ARBA00004406"/>
    </source>
</evidence>
<evidence type="ECO:0000256" key="12">
    <source>
        <dbReference type="ARBA" id="ARBA00023033"/>
    </source>
</evidence>
<comment type="similarity">
    <text evidence="4 15">Belongs to the cytochrome P450 family.</text>
</comment>
<evidence type="ECO:0000256" key="8">
    <source>
        <dbReference type="ARBA" id="ARBA00022824"/>
    </source>
</evidence>
<keyword evidence="16" id="KW-1133">Transmembrane helix</keyword>
<dbReference type="GO" id="GO:0008202">
    <property type="term" value="P:steroid metabolic process"/>
    <property type="evidence" value="ECO:0007669"/>
    <property type="project" value="TreeGrafter"/>
</dbReference>
<dbReference type="Proteomes" id="UP000694404">
    <property type="component" value="Unplaced"/>
</dbReference>
<sequence length="347" mass="39909">CVFFCNYLFQTLTPLSVFYFFLSIFGAYSMDVVTSTSFGVNIDSMNNPKDPFVKEIKKLVKFNFFDPLFILIFVCPFLIPLLKKMNVNFFSKDALKFFTTSITKIKEEREKDAKGVMFGSQLFYLFSSFLTGLTDAEILAQAFIFIFAGYEPTSNSLCYLAYKLATHPDVQQKLQEEIDSVLPNKAPLTYNALMQMEYLDMSVNEIFRLFPLGGRLERVCKKDVEINGLTIPKDTIVVIPPSVLHRIPEYWPEPEEFRPERFSKENKEMMDPYTYLPFGAGPRNCLGMRFALLSIKVAIASLLQNFTFRPCKETQIPLKLKSEGFITPEKPIVLKLVPRAYTSHPEE</sequence>
<evidence type="ECO:0000256" key="10">
    <source>
        <dbReference type="ARBA" id="ARBA00023002"/>
    </source>
</evidence>
<organism evidence="17 18">
    <name type="scientific">Chelonoidis abingdonii</name>
    <name type="common">Abingdon island giant tortoise</name>
    <name type="synonym">Testudo abingdonii</name>
    <dbReference type="NCBI Taxonomy" id="106734"/>
    <lineage>
        <taxon>Eukaryota</taxon>
        <taxon>Metazoa</taxon>
        <taxon>Chordata</taxon>
        <taxon>Craniata</taxon>
        <taxon>Vertebrata</taxon>
        <taxon>Euteleostomi</taxon>
        <taxon>Archelosauria</taxon>
        <taxon>Testudinata</taxon>
        <taxon>Testudines</taxon>
        <taxon>Cryptodira</taxon>
        <taxon>Durocryptodira</taxon>
        <taxon>Testudinoidea</taxon>
        <taxon>Testudinidae</taxon>
        <taxon>Chelonoidis</taxon>
    </lineage>
</organism>
<dbReference type="Pfam" id="PF00067">
    <property type="entry name" value="p450"/>
    <property type="match status" value="1"/>
</dbReference>
<keyword evidence="12 15" id="KW-0503">Monooxygenase</keyword>
<keyword evidence="11 14" id="KW-0408">Iron</keyword>
<dbReference type="GO" id="GO:0020037">
    <property type="term" value="F:heme binding"/>
    <property type="evidence" value="ECO:0007669"/>
    <property type="project" value="InterPro"/>
</dbReference>
<keyword evidence="13 16" id="KW-0472">Membrane</keyword>
<evidence type="ECO:0000256" key="4">
    <source>
        <dbReference type="ARBA" id="ARBA00010617"/>
    </source>
</evidence>
<dbReference type="InterPro" id="IPR002401">
    <property type="entry name" value="Cyt_P450_E_grp-I"/>
</dbReference>
<evidence type="ECO:0000256" key="13">
    <source>
        <dbReference type="ARBA" id="ARBA00023136"/>
    </source>
</evidence>
<evidence type="ECO:0000256" key="1">
    <source>
        <dbReference type="ARBA" id="ARBA00001971"/>
    </source>
</evidence>
<dbReference type="InterPro" id="IPR001128">
    <property type="entry name" value="Cyt_P450"/>
</dbReference>
<keyword evidence="18" id="KW-1185">Reference proteome</keyword>
<evidence type="ECO:0000313" key="18">
    <source>
        <dbReference type="Proteomes" id="UP000694404"/>
    </source>
</evidence>
<dbReference type="PANTHER" id="PTHR24302:SF38">
    <property type="entry name" value="CYTOCHROME P450 3A5"/>
    <property type="match status" value="1"/>
</dbReference>
<reference evidence="17" key="2">
    <citation type="submission" date="2025-09" db="UniProtKB">
        <authorList>
            <consortium name="Ensembl"/>
        </authorList>
    </citation>
    <scope>IDENTIFICATION</scope>
</reference>
<dbReference type="InterPro" id="IPR036396">
    <property type="entry name" value="Cyt_P450_sf"/>
</dbReference>
<feature type="transmembrane region" description="Helical" evidence="16">
    <location>
        <begin position="62"/>
        <end position="82"/>
    </location>
</feature>
<evidence type="ECO:0000256" key="9">
    <source>
        <dbReference type="ARBA" id="ARBA00022848"/>
    </source>
</evidence>
<reference evidence="17" key="1">
    <citation type="submission" date="2025-08" db="UniProtKB">
        <authorList>
            <consortium name="Ensembl"/>
        </authorList>
    </citation>
    <scope>IDENTIFICATION</scope>
</reference>
<dbReference type="GeneTree" id="ENSGT00950000182958"/>
<evidence type="ECO:0000256" key="11">
    <source>
        <dbReference type="ARBA" id="ARBA00023004"/>
    </source>
</evidence>
<dbReference type="PANTHER" id="PTHR24302">
    <property type="entry name" value="CYTOCHROME P450 FAMILY 3"/>
    <property type="match status" value="1"/>
</dbReference>